<evidence type="ECO:0000313" key="7">
    <source>
        <dbReference type="Proteomes" id="UP000823561"/>
    </source>
</evidence>
<reference evidence="6" key="1">
    <citation type="submission" date="2020-10" db="EMBL/GenBank/DDBJ databases">
        <title>Chromosome-scale genome assembly of the Allis shad, Alosa alosa.</title>
        <authorList>
            <person name="Margot Z."/>
            <person name="Christophe K."/>
            <person name="Cabau C."/>
            <person name="Louis A."/>
            <person name="Berthelot C."/>
            <person name="Parey E."/>
            <person name="Roest Crollius H."/>
            <person name="Montfort J."/>
            <person name="Robinson-Rechavi M."/>
            <person name="Bucao C."/>
            <person name="Bouchez O."/>
            <person name="Gislard M."/>
            <person name="Lluch J."/>
            <person name="Milhes M."/>
            <person name="Lampietro C."/>
            <person name="Lopez Roques C."/>
            <person name="Donnadieu C."/>
            <person name="Braasch I."/>
            <person name="Desvignes T."/>
            <person name="Postlethwait J."/>
            <person name="Bobe J."/>
            <person name="Guiguen Y."/>
        </authorList>
    </citation>
    <scope>NUCLEOTIDE SEQUENCE</scope>
    <source>
        <strain evidence="6">M-15738</strain>
        <tissue evidence="6">Blood</tissue>
    </source>
</reference>
<name>A0AAV6FPN3_9TELE</name>
<dbReference type="PROSITE" id="PS50023">
    <property type="entry name" value="LIM_DOMAIN_2"/>
    <property type="match status" value="1"/>
</dbReference>
<protein>
    <recommendedName>
        <fullName evidence="5">LIM zinc-binding domain-containing protein</fullName>
    </recommendedName>
</protein>
<comment type="caution">
    <text evidence="6">The sequence shown here is derived from an EMBL/GenBank/DDBJ whole genome shotgun (WGS) entry which is preliminary data.</text>
</comment>
<dbReference type="InterPro" id="IPR052621">
    <property type="entry name" value="Cell_Prolif/Cornif_Regul"/>
</dbReference>
<dbReference type="InterPro" id="IPR001781">
    <property type="entry name" value="Znf_LIM"/>
</dbReference>
<keyword evidence="7" id="KW-1185">Reference proteome</keyword>
<evidence type="ECO:0000259" key="5">
    <source>
        <dbReference type="PROSITE" id="PS50023"/>
    </source>
</evidence>
<accession>A0AAV6FPN3</accession>
<dbReference type="Proteomes" id="UP000823561">
    <property type="component" value="Chromosome 21"/>
</dbReference>
<evidence type="ECO:0000256" key="4">
    <source>
        <dbReference type="PROSITE-ProRule" id="PRU00125"/>
    </source>
</evidence>
<dbReference type="Gene3D" id="2.10.110.10">
    <property type="entry name" value="Cysteine Rich Protein"/>
    <property type="match status" value="1"/>
</dbReference>
<gene>
    <name evidence="6" type="ORF">AALO_G00265140</name>
</gene>
<evidence type="ECO:0000256" key="2">
    <source>
        <dbReference type="ARBA" id="ARBA00022833"/>
    </source>
</evidence>
<dbReference type="SMART" id="SM00132">
    <property type="entry name" value="LIM"/>
    <property type="match status" value="1"/>
</dbReference>
<dbReference type="GO" id="GO:0046872">
    <property type="term" value="F:metal ion binding"/>
    <property type="evidence" value="ECO:0007669"/>
    <property type="project" value="UniProtKB-KW"/>
</dbReference>
<feature type="domain" description="LIM zinc-binding" evidence="5">
    <location>
        <begin position="60"/>
        <end position="122"/>
    </location>
</feature>
<dbReference type="EMBL" id="JADWDJ010000021">
    <property type="protein sequence ID" value="KAG5263466.1"/>
    <property type="molecule type" value="Genomic_DNA"/>
</dbReference>
<dbReference type="PANTHER" id="PTHR15468">
    <property type="entry name" value="ZNF185"/>
    <property type="match status" value="1"/>
</dbReference>
<proteinExistence type="predicted"/>
<organism evidence="6 7">
    <name type="scientific">Alosa alosa</name>
    <name type="common">allis shad</name>
    <dbReference type="NCBI Taxonomy" id="278164"/>
    <lineage>
        <taxon>Eukaryota</taxon>
        <taxon>Metazoa</taxon>
        <taxon>Chordata</taxon>
        <taxon>Craniata</taxon>
        <taxon>Vertebrata</taxon>
        <taxon>Euteleostomi</taxon>
        <taxon>Actinopterygii</taxon>
        <taxon>Neopterygii</taxon>
        <taxon>Teleostei</taxon>
        <taxon>Clupei</taxon>
        <taxon>Clupeiformes</taxon>
        <taxon>Clupeoidei</taxon>
        <taxon>Clupeidae</taxon>
        <taxon>Alosa</taxon>
    </lineage>
</organism>
<keyword evidence="1 4" id="KW-0479">Metal-binding</keyword>
<evidence type="ECO:0000256" key="1">
    <source>
        <dbReference type="ARBA" id="ARBA00022723"/>
    </source>
</evidence>
<dbReference type="PROSITE" id="PS00478">
    <property type="entry name" value="LIM_DOMAIN_1"/>
    <property type="match status" value="1"/>
</dbReference>
<dbReference type="CDD" id="cd08368">
    <property type="entry name" value="LIM"/>
    <property type="match status" value="1"/>
</dbReference>
<dbReference type="AlphaFoldDB" id="A0AAV6FPN3"/>
<evidence type="ECO:0000256" key="3">
    <source>
        <dbReference type="ARBA" id="ARBA00023038"/>
    </source>
</evidence>
<dbReference type="PANTHER" id="PTHR15468:SF2">
    <property type="entry name" value="ZINC FINGER PROTEIN 185"/>
    <property type="match status" value="1"/>
</dbReference>
<dbReference type="Pfam" id="PF00412">
    <property type="entry name" value="LIM"/>
    <property type="match status" value="1"/>
</dbReference>
<keyword evidence="2 4" id="KW-0862">Zinc</keyword>
<evidence type="ECO:0000313" key="6">
    <source>
        <dbReference type="EMBL" id="KAG5263466.1"/>
    </source>
</evidence>
<sequence>MESIETEDISTDRSLEGLEQTYKYPVNYSKRGVVLLKEYVNTSALSKHDLKHNVVGSEKTACTYCGESVDTDVILTIEDLNTSCHPSCFKCGICSKPMGDLLGNMFLRQGTVHCGNCYAKVN</sequence>
<keyword evidence="3 4" id="KW-0440">LIM domain</keyword>